<sequence>MNLFAVPLAAGLPGLMGCDLEKLEHTGIPSGPGTRPEGMCRGKQTLNLVSNKCQPTVYQTSFVAVALPERRNMCRKNELMASWAYNLLQSPTMLRARSSGAGAVAIFY</sequence>
<dbReference type="EMBL" id="KV417713">
    <property type="protein sequence ID" value="KZP08830.1"/>
    <property type="molecule type" value="Genomic_DNA"/>
</dbReference>
<keyword evidence="2" id="KW-1185">Reference proteome</keyword>
<organism evidence="1 2">
    <name type="scientific">Athelia psychrophila</name>
    <dbReference type="NCBI Taxonomy" id="1759441"/>
    <lineage>
        <taxon>Eukaryota</taxon>
        <taxon>Fungi</taxon>
        <taxon>Dikarya</taxon>
        <taxon>Basidiomycota</taxon>
        <taxon>Agaricomycotina</taxon>
        <taxon>Agaricomycetes</taxon>
        <taxon>Agaricomycetidae</taxon>
        <taxon>Atheliales</taxon>
        <taxon>Atheliaceae</taxon>
        <taxon>Athelia</taxon>
    </lineage>
</organism>
<dbReference type="AlphaFoldDB" id="A0A165XRV8"/>
<reference evidence="1 2" key="1">
    <citation type="journal article" date="2016" name="Mol. Biol. Evol.">
        <title>Comparative Genomics of Early-Diverging Mushroom-Forming Fungi Provides Insights into the Origins of Lignocellulose Decay Capabilities.</title>
        <authorList>
            <person name="Nagy L.G."/>
            <person name="Riley R."/>
            <person name="Tritt A."/>
            <person name="Adam C."/>
            <person name="Daum C."/>
            <person name="Floudas D."/>
            <person name="Sun H."/>
            <person name="Yadav J.S."/>
            <person name="Pangilinan J."/>
            <person name="Larsson K.H."/>
            <person name="Matsuura K."/>
            <person name="Barry K."/>
            <person name="Labutti K."/>
            <person name="Kuo R."/>
            <person name="Ohm R.A."/>
            <person name="Bhattacharya S.S."/>
            <person name="Shirouzu T."/>
            <person name="Yoshinaga Y."/>
            <person name="Martin F.M."/>
            <person name="Grigoriev I.V."/>
            <person name="Hibbett D.S."/>
        </authorList>
    </citation>
    <scope>NUCLEOTIDE SEQUENCE [LARGE SCALE GENOMIC DNA]</scope>
    <source>
        <strain evidence="1 2">CBS 109695</strain>
    </source>
</reference>
<protein>
    <submittedName>
        <fullName evidence="1">Uncharacterized protein</fullName>
    </submittedName>
</protein>
<accession>A0A165XRV8</accession>
<dbReference type="Proteomes" id="UP000076532">
    <property type="component" value="Unassembled WGS sequence"/>
</dbReference>
<evidence type="ECO:0000313" key="1">
    <source>
        <dbReference type="EMBL" id="KZP08830.1"/>
    </source>
</evidence>
<evidence type="ECO:0000313" key="2">
    <source>
        <dbReference type="Proteomes" id="UP000076532"/>
    </source>
</evidence>
<proteinExistence type="predicted"/>
<gene>
    <name evidence="1" type="ORF">FIBSPDRAFT_938790</name>
</gene>
<name>A0A165XRV8_9AGAM</name>